<sequence length="603" mass="66587">MYPIPSSLTSLINLEPHGKPKLTPSEHFAENLRAIGGISVEEFLSISESDLPPIRYDHGFANATSPWYYTASNAEIVDASPPGQKLQNAKDAPGKAGVCSLEGNTETLGDNGSKVHAAEHIVKDESQRTHAGLELAAAWDPVSPEDETDPVKIIDNYFIRYRPGLRPPRWFTYENGAVLRVQVSRVDKRAFRVYSTPENTPSEPKRTCAQIAIDNGVLEFIKSYQSQARLSADPLTAIRGNVGEDNEGEIWASIEDFMKTLPRPLPEAEFETNPDNAEKNIMSWFNTLFQVANKHRASPLQQHYHTLLCGQRHGNLLRIEDPNSDPKQAKSYLAEPRFSKKKKAKVAVCLQAMSDGIGDFFRSFIPGKGAAVTSVDTKTVPESMHHHANKVIWPQLMTACQEIDPKMVPAIHYMSCKGKIGCTLKISVPPLPGSNTPAAMLNKNGEISRKYTVPAEYSSNEDARAAVLYEAGQKKVVQLVKHRGNPPKFNSSGSGNPHALRFPPVGYVSSFGPYGRAQNLASSASGRVWQQPRYGQTILNDFQPTRPANEEVEPGEIVSEEESSESSSFVQGVLPDGERGKKRKRDDNTIDRDGNKSQKRSKM</sequence>
<dbReference type="AlphaFoldDB" id="A0A8H5H430"/>
<comment type="caution">
    <text evidence="2">The sequence shown here is derived from an EMBL/GenBank/DDBJ whole genome shotgun (WGS) entry which is preliminary data.</text>
</comment>
<organism evidence="2 3">
    <name type="scientific">Collybiopsis confluens</name>
    <dbReference type="NCBI Taxonomy" id="2823264"/>
    <lineage>
        <taxon>Eukaryota</taxon>
        <taxon>Fungi</taxon>
        <taxon>Dikarya</taxon>
        <taxon>Basidiomycota</taxon>
        <taxon>Agaricomycotina</taxon>
        <taxon>Agaricomycetes</taxon>
        <taxon>Agaricomycetidae</taxon>
        <taxon>Agaricales</taxon>
        <taxon>Marasmiineae</taxon>
        <taxon>Omphalotaceae</taxon>
        <taxon>Collybiopsis</taxon>
    </lineage>
</organism>
<dbReference type="OrthoDB" id="3254160at2759"/>
<evidence type="ECO:0000313" key="3">
    <source>
        <dbReference type="Proteomes" id="UP000518752"/>
    </source>
</evidence>
<keyword evidence="3" id="KW-1185">Reference proteome</keyword>
<name>A0A8H5H430_9AGAR</name>
<feature type="compositionally biased region" description="Acidic residues" evidence="1">
    <location>
        <begin position="550"/>
        <end position="564"/>
    </location>
</feature>
<reference evidence="2 3" key="1">
    <citation type="journal article" date="2020" name="ISME J.">
        <title>Uncovering the hidden diversity of litter-decomposition mechanisms in mushroom-forming fungi.</title>
        <authorList>
            <person name="Floudas D."/>
            <person name="Bentzer J."/>
            <person name="Ahren D."/>
            <person name="Johansson T."/>
            <person name="Persson P."/>
            <person name="Tunlid A."/>
        </authorList>
    </citation>
    <scope>NUCLEOTIDE SEQUENCE [LARGE SCALE GENOMIC DNA]</scope>
    <source>
        <strain evidence="2 3">CBS 406.79</strain>
    </source>
</reference>
<dbReference type="EMBL" id="JAACJN010000092">
    <property type="protein sequence ID" value="KAF5376180.1"/>
    <property type="molecule type" value="Genomic_DNA"/>
</dbReference>
<feature type="compositionally biased region" description="Basic and acidic residues" evidence="1">
    <location>
        <begin position="585"/>
        <end position="596"/>
    </location>
</feature>
<feature type="region of interest" description="Disordered" evidence="1">
    <location>
        <begin position="540"/>
        <end position="603"/>
    </location>
</feature>
<dbReference type="Proteomes" id="UP000518752">
    <property type="component" value="Unassembled WGS sequence"/>
</dbReference>
<evidence type="ECO:0000313" key="2">
    <source>
        <dbReference type="EMBL" id="KAF5376180.1"/>
    </source>
</evidence>
<gene>
    <name evidence="2" type="ORF">D9757_009330</name>
</gene>
<protein>
    <submittedName>
        <fullName evidence="2">Uncharacterized protein</fullName>
    </submittedName>
</protein>
<proteinExistence type="predicted"/>
<accession>A0A8H5H430</accession>
<evidence type="ECO:0000256" key="1">
    <source>
        <dbReference type="SAM" id="MobiDB-lite"/>
    </source>
</evidence>